<evidence type="ECO:0000313" key="2">
    <source>
        <dbReference type="EMBL" id="PIK40596.1"/>
    </source>
</evidence>
<gene>
    <name evidence="2" type="ORF">BSL78_22561</name>
</gene>
<comment type="caution">
    <text evidence="2">The sequence shown here is derived from an EMBL/GenBank/DDBJ whole genome shotgun (WGS) entry which is preliminary data.</text>
</comment>
<evidence type="ECO:0000256" key="1">
    <source>
        <dbReference type="SAM" id="MobiDB-lite"/>
    </source>
</evidence>
<evidence type="ECO:0000313" key="3">
    <source>
        <dbReference type="Proteomes" id="UP000230750"/>
    </source>
</evidence>
<dbReference type="Proteomes" id="UP000230750">
    <property type="component" value="Unassembled WGS sequence"/>
</dbReference>
<keyword evidence="3" id="KW-1185">Reference proteome</keyword>
<feature type="compositionally biased region" description="Basic and acidic residues" evidence="1">
    <location>
        <begin position="139"/>
        <end position="151"/>
    </location>
</feature>
<proteinExistence type="predicted"/>
<accession>A0A2G8JXU5</accession>
<sequence length="310" mass="35271">MKPRSRRRPLSPSGHLNQQMIKLIAKKQCLSPYDASLSLAEGSKKMAALKQKYLREYAAKGGVLPWKGRLGKEQEGSSSESSDSEVSFNFKHASPGHFESRTYESEISNCETKMKIRDISGSSYRARRMSMRPSLRLYAGEESKSETDRNDRRKRKVVGYDEEETMDAKRKIPRITIKMKDPNGDIEEVVTSSEDENQSRQSSPAADMEEVGSLRRRRELAKEQSLGVFGYPVKIKSRSPSHQSSSQSEDWEVQDSVPLSQYLDSPRKLSNNIKPPIQDNSARRIHFKMGGSRFCSKQASNFTQLTNRQH</sequence>
<feature type="compositionally biased region" description="Low complexity" evidence="1">
    <location>
        <begin position="238"/>
        <end position="248"/>
    </location>
</feature>
<feature type="region of interest" description="Disordered" evidence="1">
    <location>
        <begin position="124"/>
        <end position="282"/>
    </location>
</feature>
<feature type="region of interest" description="Disordered" evidence="1">
    <location>
        <begin position="65"/>
        <end position="96"/>
    </location>
</feature>
<dbReference type="AlphaFoldDB" id="A0A2G8JXU5"/>
<feature type="compositionally biased region" description="Polar residues" evidence="1">
    <location>
        <begin position="257"/>
        <end position="273"/>
    </location>
</feature>
<name>A0A2G8JXU5_STIJA</name>
<keyword evidence="2" id="KW-0378">Hydrolase</keyword>
<feature type="compositionally biased region" description="Acidic residues" evidence="1">
    <location>
        <begin position="184"/>
        <end position="196"/>
    </location>
</feature>
<feature type="compositionally biased region" description="Low complexity" evidence="1">
    <location>
        <begin position="76"/>
        <end position="87"/>
    </location>
</feature>
<dbReference type="EMBL" id="MRZV01001105">
    <property type="protein sequence ID" value="PIK40596.1"/>
    <property type="molecule type" value="Genomic_DNA"/>
</dbReference>
<dbReference type="OrthoDB" id="6627536at2759"/>
<organism evidence="2 3">
    <name type="scientific">Stichopus japonicus</name>
    <name type="common">Sea cucumber</name>
    <dbReference type="NCBI Taxonomy" id="307972"/>
    <lineage>
        <taxon>Eukaryota</taxon>
        <taxon>Metazoa</taxon>
        <taxon>Echinodermata</taxon>
        <taxon>Eleutherozoa</taxon>
        <taxon>Echinozoa</taxon>
        <taxon>Holothuroidea</taxon>
        <taxon>Aspidochirotacea</taxon>
        <taxon>Aspidochirotida</taxon>
        <taxon>Stichopodidae</taxon>
        <taxon>Apostichopus</taxon>
    </lineage>
</organism>
<dbReference type="GO" id="GO:0016787">
    <property type="term" value="F:hydrolase activity"/>
    <property type="evidence" value="ECO:0007669"/>
    <property type="project" value="UniProtKB-KW"/>
</dbReference>
<reference evidence="2 3" key="1">
    <citation type="journal article" date="2017" name="PLoS Biol.">
        <title>The sea cucumber genome provides insights into morphological evolution and visceral regeneration.</title>
        <authorList>
            <person name="Zhang X."/>
            <person name="Sun L."/>
            <person name="Yuan J."/>
            <person name="Sun Y."/>
            <person name="Gao Y."/>
            <person name="Zhang L."/>
            <person name="Li S."/>
            <person name="Dai H."/>
            <person name="Hamel J.F."/>
            <person name="Liu C."/>
            <person name="Yu Y."/>
            <person name="Liu S."/>
            <person name="Lin W."/>
            <person name="Guo K."/>
            <person name="Jin S."/>
            <person name="Xu P."/>
            <person name="Storey K.B."/>
            <person name="Huan P."/>
            <person name="Zhang T."/>
            <person name="Zhou Y."/>
            <person name="Zhang J."/>
            <person name="Lin C."/>
            <person name="Li X."/>
            <person name="Xing L."/>
            <person name="Huo D."/>
            <person name="Sun M."/>
            <person name="Wang L."/>
            <person name="Mercier A."/>
            <person name="Li F."/>
            <person name="Yang H."/>
            <person name="Xiang J."/>
        </authorList>
    </citation>
    <scope>NUCLEOTIDE SEQUENCE [LARGE SCALE GENOMIC DNA]</scope>
    <source>
        <strain evidence="2">Shaxun</strain>
        <tissue evidence="2">Muscle</tissue>
    </source>
</reference>
<protein>
    <submittedName>
        <fullName evidence="2">Putative ubiquitin carboxyl-terminal hydrolase 36</fullName>
    </submittedName>
</protein>